<keyword evidence="1" id="KW-0472">Membrane</keyword>
<evidence type="ECO:0000256" key="1">
    <source>
        <dbReference type="SAM" id="Phobius"/>
    </source>
</evidence>
<dbReference type="PANTHER" id="PTHR34078">
    <property type="entry name" value="EXPRESSED PROTEIN"/>
    <property type="match status" value="1"/>
</dbReference>
<dbReference type="InParanoid" id="F0Z9I6"/>
<keyword evidence="3" id="KW-1185">Reference proteome</keyword>
<proteinExistence type="predicted"/>
<dbReference type="EMBL" id="GL870958">
    <property type="protein sequence ID" value="EGC39415.1"/>
    <property type="molecule type" value="Genomic_DNA"/>
</dbReference>
<keyword evidence="1" id="KW-0812">Transmembrane</keyword>
<keyword evidence="1" id="KW-1133">Transmembrane helix</keyword>
<name>F0Z9I6_DICPU</name>
<dbReference type="PANTHER" id="PTHR34078:SF8">
    <property type="entry name" value="TRANSMEMBRANE PROTEIN"/>
    <property type="match status" value="1"/>
</dbReference>
<protein>
    <submittedName>
        <fullName evidence="2">Uncharacterized protein</fullName>
    </submittedName>
</protein>
<dbReference type="KEGG" id="dpp:DICPUDRAFT_75059"/>
<gene>
    <name evidence="2" type="ORF">DICPUDRAFT_75059</name>
</gene>
<dbReference type="VEuPathDB" id="AmoebaDB:DICPUDRAFT_75059"/>
<evidence type="ECO:0000313" key="3">
    <source>
        <dbReference type="Proteomes" id="UP000001064"/>
    </source>
</evidence>
<dbReference type="RefSeq" id="XP_003284089.1">
    <property type="nucleotide sequence ID" value="XM_003284041.1"/>
</dbReference>
<dbReference type="AlphaFoldDB" id="F0Z9I6"/>
<reference evidence="3" key="1">
    <citation type="journal article" date="2011" name="Genome Biol.">
        <title>Comparative genomics of the social amoebae Dictyostelium discoideum and Dictyostelium purpureum.</title>
        <authorList>
            <consortium name="US DOE Joint Genome Institute (JGI-PGF)"/>
            <person name="Sucgang R."/>
            <person name="Kuo A."/>
            <person name="Tian X."/>
            <person name="Salerno W."/>
            <person name="Parikh A."/>
            <person name="Feasley C.L."/>
            <person name="Dalin E."/>
            <person name="Tu H."/>
            <person name="Huang E."/>
            <person name="Barry K."/>
            <person name="Lindquist E."/>
            <person name="Shapiro H."/>
            <person name="Bruce D."/>
            <person name="Schmutz J."/>
            <person name="Salamov A."/>
            <person name="Fey P."/>
            <person name="Gaudet P."/>
            <person name="Anjard C."/>
            <person name="Babu M.M."/>
            <person name="Basu S."/>
            <person name="Bushmanova Y."/>
            <person name="van der Wel H."/>
            <person name="Katoh-Kurasawa M."/>
            <person name="Dinh C."/>
            <person name="Coutinho P.M."/>
            <person name="Saito T."/>
            <person name="Elias M."/>
            <person name="Schaap P."/>
            <person name="Kay R.R."/>
            <person name="Henrissat B."/>
            <person name="Eichinger L."/>
            <person name="Rivero F."/>
            <person name="Putnam N.H."/>
            <person name="West C.M."/>
            <person name="Loomis W.F."/>
            <person name="Chisholm R.L."/>
            <person name="Shaulsky G."/>
            <person name="Strassmann J.E."/>
            <person name="Queller D.C."/>
            <person name="Kuspa A."/>
            <person name="Grigoriev I.V."/>
        </authorList>
    </citation>
    <scope>NUCLEOTIDE SEQUENCE [LARGE SCALE GENOMIC DNA]</scope>
    <source>
        <strain evidence="3">QSDP1</strain>
    </source>
</reference>
<organism evidence="2 3">
    <name type="scientific">Dictyostelium purpureum</name>
    <name type="common">Slime mold</name>
    <dbReference type="NCBI Taxonomy" id="5786"/>
    <lineage>
        <taxon>Eukaryota</taxon>
        <taxon>Amoebozoa</taxon>
        <taxon>Evosea</taxon>
        <taxon>Eumycetozoa</taxon>
        <taxon>Dictyostelia</taxon>
        <taxon>Dictyosteliales</taxon>
        <taxon>Dictyosteliaceae</taxon>
        <taxon>Dictyostelium</taxon>
    </lineage>
</organism>
<dbReference type="GeneID" id="10509994"/>
<feature type="transmembrane region" description="Helical" evidence="1">
    <location>
        <begin position="40"/>
        <end position="60"/>
    </location>
</feature>
<feature type="transmembrane region" description="Helical" evidence="1">
    <location>
        <begin position="72"/>
        <end position="98"/>
    </location>
</feature>
<accession>F0Z9I6</accession>
<dbReference type="Proteomes" id="UP000001064">
    <property type="component" value="Unassembled WGS sequence"/>
</dbReference>
<evidence type="ECO:0000313" key="2">
    <source>
        <dbReference type="EMBL" id="EGC39415.1"/>
    </source>
</evidence>
<sequence length="106" mass="12487">MTVINKPVSDYQKILSNKKIKEIIILDHENENQNDFRNSLILFFLGFIFVVPFIVNVKYVQSFNRKARIVSIISMVLFVPFAIFLILLIIILIIFIIFEVNDFSLY</sequence>